<name>A0AAN8KJ01_9TELE</name>
<sequence length="186" mass="19911">LSAGRAEAVLVCADPVPAEAADLVAAGAGEEVDVVYLQRLHTQRTLHGVHILHLWTAGHPRQYAERPVAGGSGRAGWRVTRWQGAVAEQAGETPGGRGQWQSRLERHQVAGGSGRAGWRDTRWQGAVAEQAGETPGGRGQWQSRLERHQVAGGSGRAGWRVTRWQGAVAEQAGETPGGRGQWQSRL</sequence>
<reference evidence="1 2" key="1">
    <citation type="submission" date="2021-04" db="EMBL/GenBank/DDBJ databases">
        <authorList>
            <person name="De Guttry C."/>
            <person name="Zahm M."/>
            <person name="Klopp C."/>
            <person name="Cabau C."/>
            <person name="Louis A."/>
            <person name="Berthelot C."/>
            <person name="Parey E."/>
            <person name="Roest Crollius H."/>
            <person name="Montfort J."/>
            <person name="Robinson-Rechavi M."/>
            <person name="Bucao C."/>
            <person name="Bouchez O."/>
            <person name="Gislard M."/>
            <person name="Lluch J."/>
            <person name="Milhes M."/>
            <person name="Lampietro C."/>
            <person name="Lopez Roques C."/>
            <person name="Donnadieu C."/>
            <person name="Braasch I."/>
            <person name="Desvignes T."/>
            <person name="Postlethwait J."/>
            <person name="Bobe J."/>
            <person name="Wedekind C."/>
            <person name="Guiguen Y."/>
        </authorList>
    </citation>
    <scope>NUCLEOTIDE SEQUENCE [LARGE SCALE GENOMIC DNA]</scope>
    <source>
        <strain evidence="1">Cs_M1</strain>
        <tissue evidence="1">Blood</tissue>
    </source>
</reference>
<feature type="non-terminal residue" evidence="1">
    <location>
        <position position="1"/>
    </location>
</feature>
<dbReference type="Proteomes" id="UP001356427">
    <property type="component" value="Unassembled WGS sequence"/>
</dbReference>
<accession>A0AAN8KJ01</accession>
<protein>
    <submittedName>
        <fullName evidence="1">Uncharacterized protein</fullName>
    </submittedName>
</protein>
<dbReference type="EMBL" id="JAGTTL010000038">
    <property type="protein sequence ID" value="KAK6292302.1"/>
    <property type="molecule type" value="Genomic_DNA"/>
</dbReference>
<organism evidence="1 2">
    <name type="scientific">Coregonus suidteri</name>
    <dbReference type="NCBI Taxonomy" id="861788"/>
    <lineage>
        <taxon>Eukaryota</taxon>
        <taxon>Metazoa</taxon>
        <taxon>Chordata</taxon>
        <taxon>Craniata</taxon>
        <taxon>Vertebrata</taxon>
        <taxon>Euteleostomi</taxon>
        <taxon>Actinopterygii</taxon>
        <taxon>Neopterygii</taxon>
        <taxon>Teleostei</taxon>
        <taxon>Protacanthopterygii</taxon>
        <taxon>Salmoniformes</taxon>
        <taxon>Salmonidae</taxon>
        <taxon>Coregoninae</taxon>
        <taxon>Coregonus</taxon>
    </lineage>
</organism>
<proteinExistence type="predicted"/>
<evidence type="ECO:0000313" key="2">
    <source>
        <dbReference type="Proteomes" id="UP001356427"/>
    </source>
</evidence>
<keyword evidence="2" id="KW-1185">Reference proteome</keyword>
<evidence type="ECO:0000313" key="1">
    <source>
        <dbReference type="EMBL" id="KAK6292302.1"/>
    </source>
</evidence>
<comment type="caution">
    <text evidence="1">The sequence shown here is derived from an EMBL/GenBank/DDBJ whole genome shotgun (WGS) entry which is preliminary data.</text>
</comment>
<feature type="non-terminal residue" evidence="1">
    <location>
        <position position="186"/>
    </location>
</feature>
<gene>
    <name evidence="1" type="ORF">J4Q44_G00368860</name>
</gene>
<dbReference type="AlphaFoldDB" id="A0AAN8KJ01"/>